<dbReference type="PANTHER" id="PTHR37296:SF1">
    <property type="entry name" value="CONSERVED VIRULENCE FACTOR B"/>
    <property type="match status" value="1"/>
</dbReference>
<dbReference type="InterPro" id="IPR014464">
    <property type="entry name" value="CvfB_fam"/>
</dbReference>
<sequence length="281" mass="31836">MLTIGIHHTLQVLRKTTVGLYLGNGIDEVLLPNKYVPNSIELGASIRVFVYLDSSERVIATTLEPLIKLNTFALLKVAQTNDIGAFLYWGLEKHLFVPFNEQATKMIEEQDYVVYCYLDELTDRLIASSKINKFTSNQELTVKKFDEVDLLVTHISDIGVNVIINQCHRGLIYHDELFQPLHIGEQLKGTIKLIRPDHKIDVSLQPIGYKNIEPNAKFLLECLNQQNGFIGLHDNSPAEEIHAALNMSKKNFKKAVGSLFKQKVILLKENGIQLITKETIN</sequence>
<evidence type="ECO:0000313" key="5">
    <source>
        <dbReference type="Proteomes" id="UP000808349"/>
    </source>
</evidence>
<dbReference type="Proteomes" id="UP000808349">
    <property type="component" value="Unassembled WGS sequence"/>
</dbReference>
<evidence type="ECO:0000256" key="1">
    <source>
        <dbReference type="PIRNR" id="PIRNR012524"/>
    </source>
</evidence>
<dbReference type="Gene3D" id="2.40.50.140">
    <property type="entry name" value="Nucleic acid-binding proteins"/>
    <property type="match status" value="2"/>
</dbReference>
<dbReference type="InterPro" id="IPR040764">
    <property type="entry name" value="CvfB_WH"/>
</dbReference>
<evidence type="ECO:0000259" key="3">
    <source>
        <dbReference type="Pfam" id="PF17783"/>
    </source>
</evidence>
<dbReference type="Gene3D" id="1.10.10.10">
    <property type="entry name" value="Winged helix-like DNA-binding domain superfamily/Winged helix DNA-binding domain"/>
    <property type="match status" value="1"/>
</dbReference>
<dbReference type="AlphaFoldDB" id="A0A9D7SE21"/>
<proteinExistence type="inferred from homology"/>
<reference evidence="4 5" key="1">
    <citation type="submission" date="2020-10" db="EMBL/GenBank/DDBJ databases">
        <title>Connecting structure to function with the recovery of over 1000 high-quality activated sludge metagenome-assembled genomes encoding full-length rRNA genes using long-read sequencing.</title>
        <authorList>
            <person name="Singleton C.M."/>
            <person name="Petriglieri F."/>
            <person name="Kristensen J.M."/>
            <person name="Kirkegaard R.H."/>
            <person name="Michaelsen T.Y."/>
            <person name="Andersen M.H."/>
            <person name="Karst S.M."/>
            <person name="Dueholm M.S."/>
            <person name="Nielsen P.H."/>
            <person name="Albertsen M."/>
        </authorList>
    </citation>
    <scope>NUCLEOTIDE SEQUENCE [LARGE SCALE GENOMIC DNA]</scope>
    <source>
        <strain evidence="4">Ribe_18-Q3-R11-54_BAT3C.373</strain>
    </source>
</reference>
<comment type="similarity">
    <text evidence="1">Belongs to the CvfB family.</text>
</comment>
<dbReference type="EMBL" id="JADKFW010000021">
    <property type="protein sequence ID" value="MBK9719464.1"/>
    <property type="molecule type" value="Genomic_DNA"/>
</dbReference>
<protein>
    <submittedName>
        <fullName evidence="4">GntR family transcriptional regulator</fullName>
    </submittedName>
</protein>
<dbReference type="InterPro" id="IPR039566">
    <property type="entry name" value="CvfB_S1_st"/>
</dbReference>
<dbReference type="Pfam" id="PF13509">
    <property type="entry name" value="S1_2"/>
    <property type="match status" value="1"/>
</dbReference>
<feature type="domain" description="Conserved virulence factor B first S1" evidence="2">
    <location>
        <begin position="4"/>
        <end position="62"/>
    </location>
</feature>
<dbReference type="InterPro" id="IPR012340">
    <property type="entry name" value="NA-bd_OB-fold"/>
</dbReference>
<gene>
    <name evidence="4" type="ORF">IPO85_18500</name>
</gene>
<name>A0A9D7SE21_9BACT</name>
<comment type="caution">
    <text evidence="4">The sequence shown here is derived from an EMBL/GenBank/DDBJ whole genome shotgun (WGS) entry which is preliminary data.</text>
</comment>
<feature type="domain" description="Conserved virulence factor B-like winged helix" evidence="3">
    <location>
        <begin position="219"/>
        <end position="274"/>
    </location>
</feature>
<evidence type="ECO:0000259" key="2">
    <source>
        <dbReference type="Pfam" id="PF13509"/>
    </source>
</evidence>
<organism evidence="4 5">
    <name type="scientific">Candidatus Defluviibacterium haderslevense</name>
    <dbReference type="NCBI Taxonomy" id="2981993"/>
    <lineage>
        <taxon>Bacteria</taxon>
        <taxon>Pseudomonadati</taxon>
        <taxon>Bacteroidota</taxon>
        <taxon>Saprospiria</taxon>
        <taxon>Saprospirales</taxon>
        <taxon>Saprospiraceae</taxon>
        <taxon>Candidatus Defluviibacterium</taxon>
    </lineage>
</organism>
<dbReference type="Pfam" id="PF17783">
    <property type="entry name" value="WHD_CvfB"/>
    <property type="match status" value="1"/>
</dbReference>
<accession>A0A9D7SE21</accession>
<dbReference type="InterPro" id="IPR036388">
    <property type="entry name" value="WH-like_DNA-bd_sf"/>
</dbReference>
<dbReference type="PANTHER" id="PTHR37296">
    <property type="entry name" value="CONSERVED VIRULENCE FACTOR B"/>
    <property type="match status" value="1"/>
</dbReference>
<evidence type="ECO:0000313" key="4">
    <source>
        <dbReference type="EMBL" id="MBK9719464.1"/>
    </source>
</evidence>
<dbReference type="PIRSF" id="PIRSF012524">
    <property type="entry name" value="YitL_S1"/>
    <property type="match status" value="1"/>
</dbReference>